<evidence type="ECO:0000256" key="11">
    <source>
        <dbReference type="ARBA" id="ARBA00022967"/>
    </source>
</evidence>
<evidence type="ECO:0000256" key="9">
    <source>
        <dbReference type="ARBA" id="ARBA00022796"/>
    </source>
</evidence>
<feature type="transmembrane region" description="Helical" evidence="18">
    <location>
        <begin position="697"/>
        <end position="719"/>
    </location>
</feature>
<dbReference type="GO" id="GO:0055070">
    <property type="term" value="P:copper ion homeostasis"/>
    <property type="evidence" value="ECO:0007669"/>
    <property type="project" value="TreeGrafter"/>
</dbReference>
<evidence type="ECO:0000256" key="16">
    <source>
        <dbReference type="ARBA" id="ARBA00033239"/>
    </source>
</evidence>
<evidence type="ECO:0000256" key="14">
    <source>
        <dbReference type="ARBA" id="ARBA00023065"/>
    </source>
</evidence>
<dbReference type="GO" id="GO:0016887">
    <property type="term" value="F:ATP hydrolysis activity"/>
    <property type="evidence" value="ECO:0007669"/>
    <property type="project" value="InterPro"/>
</dbReference>
<evidence type="ECO:0000256" key="4">
    <source>
        <dbReference type="ARBA" id="ARBA00022448"/>
    </source>
</evidence>
<dbReference type="NCBIfam" id="TIGR01525">
    <property type="entry name" value="ATPase-IB_hvy"/>
    <property type="match status" value="1"/>
</dbReference>
<feature type="transmembrane region" description="Helical" evidence="18">
    <location>
        <begin position="378"/>
        <end position="400"/>
    </location>
</feature>
<dbReference type="InterPro" id="IPR006121">
    <property type="entry name" value="HMA_dom"/>
</dbReference>
<keyword evidence="15 18" id="KW-0472">Membrane</keyword>
<keyword evidence="12 18" id="KW-1133">Transmembrane helix</keyword>
<comment type="caution">
    <text evidence="20">The sequence shown here is derived from an EMBL/GenBank/DDBJ whole genome shotgun (WGS) entry which is preliminary data.</text>
</comment>
<feature type="transmembrane region" description="Helical" evidence="18">
    <location>
        <begin position="162"/>
        <end position="181"/>
    </location>
</feature>
<dbReference type="NCBIfam" id="TIGR01494">
    <property type="entry name" value="ATPase_P-type"/>
    <property type="match status" value="1"/>
</dbReference>
<dbReference type="CDD" id="cd00371">
    <property type="entry name" value="HMA"/>
    <property type="match status" value="1"/>
</dbReference>
<dbReference type="NCBIfam" id="TIGR01511">
    <property type="entry name" value="ATPase-IB1_Cu"/>
    <property type="match status" value="1"/>
</dbReference>
<comment type="similarity">
    <text evidence="2 18">Belongs to the cation transport ATPase (P-type) (TC 3.A.3) family. Type IB subfamily.</text>
</comment>
<evidence type="ECO:0000256" key="18">
    <source>
        <dbReference type="RuleBase" id="RU362081"/>
    </source>
</evidence>
<dbReference type="InterPro" id="IPR027256">
    <property type="entry name" value="P-typ_ATPase_IB"/>
</dbReference>
<dbReference type="GO" id="GO:0005507">
    <property type="term" value="F:copper ion binding"/>
    <property type="evidence" value="ECO:0007669"/>
    <property type="project" value="TreeGrafter"/>
</dbReference>
<dbReference type="InterPro" id="IPR023299">
    <property type="entry name" value="ATPase_P-typ_cyto_dom_N"/>
</dbReference>
<evidence type="ECO:0000313" key="20">
    <source>
        <dbReference type="EMBL" id="OGY87376.1"/>
    </source>
</evidence>
<dbReference type="InterPro" id="IPR018303">
    <property type="entry name" value="ATPase_P-typ_P_site"/>
</dbReference>
<evidence type="ECO:0000256" key="1">
    <source>
        <dbReference type="ARBA" id="ARBA00004651"/>
    </source>
</evidence>
<feature type="transmembrane region" description="Helical" evidence="18">
    <location>
        <begin position="123"/>
        <end position="141"/>
    </location>
</feature>
<dbReference type="SFLD" id="SFLDF00027">
    <property type="entry name" value="p-type_atpase"/>
    <property type="match status" value="1"/>
</dbReference>
<evidence type="ECO:0000256" key="6">
    <source>
        <dbReference type="ARBA" id="ARBA00022692"/>
    </source>
</evidence>
<dbReference type="FunFam" id="3.30.70.100:FF:000001">
    <property type="entry name" value="ATPase copper transporting beta"/>
    <property type="match status" value="1"/>
</dbReference>
<dbReference type="SUPFAM" id="SSF81665">
    <property type="entry name" value="Calcium ATPase, transmembrane domain M"/>
    <property type="match status" value="1"/>
</dbReference>
<dbReference type="Gene3D" id="3.40.50.1000">
    <property type="entry name" value="HAD superfamily/HAD-like"/>
    <property type="match status" value="1"/>
</dbReference>
<evidence type="ECO:0000256" key="5">
    <source>
        <dbReference type="ARBA" id="ARBA00022475"/>
    </source>
</evidence>
<dbReference type="InterPro" id="IPR023214">
    <property type="entry name" value="HAD_sf"/>
</dbReference>
<dbReference type="GO" id="GO:0005886">
    <property type="term" value="C:plasma membrane"/>
    <property type="evidence" value="ECO:0007669"/>
    <property type="project" value="UniProtKB-SubCell"/>
</dbReference>
<feature type="transmembrane region" description="Helical" evidence="18">
    <location>
        <begin position="91"/>
        <end position="111"/>
    </location>
</feature>
<keyword evidence="10 18" id="KW-0067">ATP-binding</keyword>
<name>A0A1G2BFB6_9BACT</name>
<dbReference type="InterPro" id="IPR059000">
    <property type="entry name" value="ATPase_P-type_domA"/>
</dbReference>
<dbReference type="GO" id="GO:0043682">
    <property type="term" value="F:P-type divalent copper transporter activity"/>
    <property type="evidence" value="ECO:0007669"/>
    <property type="project" value="TreeGrafter"/>
</dbReference>
<accession>A0A1G2BFB6</accession>
<evidence type="ECO:0000256" key="7">
    <source>
        <dbReference type="ARBA" id="ARBA00022723"/>
    </source>
</evidence>
<dbReference type="Pfam" id="PF00403">
    <property type="entry name" value="HMA"/>
    <property type="match status" value="1"/>
</dbReference>
<dbReference type="FunFam" id="3.40.50.1000:FF:000144">
    <property type="entry name" value="copper-transporting ATPase 1 isoform X2"/>
    <property type="match status" value="1"/>
</dbReference>
<dbReference type="PRINTS" id="PR00119">
    <property type="entry name" value="CATATPASE"/>
</dbReference>
<comment type="catalytic activity">
    <reaction evidence="17">
        <text>Cu(+)(in) + ATP + H2O = Cu(+)(out) + ADP + phosphate + H(+)</text>
        <dbReference type="Rhea" id="RHEA:25792"/>
        <dbReference type="ChEBI" id="CHEBI:15377"/>
        <dbReference type="ChEBI" id="CHEBI:15378"/>
        <dbReference type="ChEBI" id="CHEBI:30616"/>
        <dbReference type="ChEBI" id="CHEBI:43474"/>
        <dbReference type="ChEBI" id="CHEBI:49552"/>
        <dbReference type="ChEBI" id="CHEBI:456216"/>
        <dbReference type="EC" id="7.2.2.8"/>
    </reaction>
</comment>
<dbReference type="SUPFAM" id="SSF81653">
    <property type="entry name" value="Calcium ATPase, transduction domain A"/>
    <property type="match status" value="1"/>
</dbReference>
<dbReference type="PANTHER" id="PTHR43520">
    <property type="entry name" value="ATP7, ISOFORM B"/>
    <property type="match status" value="1"/>
</dbReference>
<evidence type="ECO:0000256" key="10">
    <source>
        <dbReference type="ARBA" id="ARBA00022840"/>
    </source>
</evidence>
<evidence type="ECO:0000256" key="17">
    <source>
        <dbReference type="ARBA" id="ARBA00049289"/>
    </source>
</evidence>
<dbReference type="PRINTS" id="PR00943">
    <property type="entry name" value="CUATPASE"/>
</dbReference>
<dbReference type="Gene3D" id="3.30.70.100">
    <property type="match status" value="1"/>
</dbReference>
<dbReference type="SUPFAM" id="SSF55008">
    <property type="entry name" value="HMA, heavy metal-associated domain"/>
    <property type="match status" value="1"/>
</dbReference>
<feature type="transmembrane region" description="Helical" evidence="18">
    <location>
        <begin position="193"/>
        <end position="211"/>
    </location>
</feature>
<evidence type="ECO:0000259" key="19">
    <source>
        <dbReference type="PROSITE" id="PS50846"/>
    </source>
</evidence>
<comment type="subcellular location">
    <subcellularLocation>
        <location evidence="1">Cell membrane</location>
        <topology evidence="1">Multi-pass membrane protein</topology>
    </subcellularLocation>
</comment>
<dbReference type="SFLD" id="SFLDG00002">
    <property type="entry name" value="C1.7:_P-type_atpase_like"/>
    <property type="match status" value="1"/>
</dbReference>
<organism evidence="20 21">
    <name type="scientific">Candidatus Kerfeldbacteria bacterium RIFOXYB2_FULL_38_14</name>
    <dbReference type="NCBI Taxonomy" id="1798547"/>
    <lineage>
        <taxon>Bacteria</taxon>
        <taxon>Candidatus Kerfeldiibacteriota</taxon>
    </lineage>
</organism>
<dbReference type="EMBL" id="MHKI01000009">
    <property type="protein sequence ID" value="OGY87376.1"/>
    <property type="molecule type" value="Genomic_DNA"/>
</dbReference>
<dbReference type="CDD" id="cd02094">
    <property type="entry name" value="P-type_ATPase_Cu-like"/>
    <property type="match status" value="1"/>
</dbReference>
<dbReference type="InterPro" id="IPR036412">
    <property type="entry name" value="HAD-like_sf"/>
</dbReference>
<dbReference type="Proteomes" id="UP000176420">
    <property type="component" value="Unassembled WGS sequence"/>
</dbReference>
<keyword evidence="4" id="KW-0813">Transport</keyword>
<dbReference type="GO" id="GO:0005524">
    <property type="term" value="F:ATP binding"/>
    <property type="evidence" value="ECO:0007669"/>
    <property type="project" value="UniProtKB-UniRule"/>
</dbReference>
<evidence type="ECO:0000256" key="13">
    <source>
        <dbReference type="ARBA" id="ARBA00023008"/>
    </source>
</evidence>
<dbReference type="EC" id="7.2.2.8" evidence="3"/>
<feature type="transmembrane region" description="Helical" evidence="18">
    <location>
        <begin position="345"/>
        <end position="372"/>
    </location>
</feature>
<sequence>MKTEQFQVKGMTCASCAAVIESLLKEIAGVSVVEVNVATEQARLVYDPQQVTLEQMNEILKGHNYQLVSFKNTDSLHSAKKEELDKLKPKIYLALPSALLVFSLMIISIVARFWNLELLMDVYWWKIIQFFLATAVLFWSGDRFLAGIMRFIKNRTADMNTLVGIGTVVAYFYSAFILWFPKGQEVLHLAPTLYFDATIVVIGFVLFGKFLEIRSKLKTGAAIEALLHLQASIAHVKRGEEIIDIPLDQVKIGDVCVIKAGEKIPVDGVVLAGSTHLDESMITGESKPVTRTVGDQVIGSTVNTQGVIMIKAEHVGQETVLARIITMVQKAQGSKAKIQKLADRLSAYFVPTVLVLAAVSAVLWLTIGSYFLSLPTALPLAITALVGILVIACPCALGLATPTAIIVASGTAARQGILVKNAQSLEMGHNIDTVVFDKTGTLTEGKFQVTDIVVADNIKLSSHELLQKVATIEQFSEHPIGVAIVNYAKEKGYPAQTGQAVETIAGQGVVGEIENQQWSIGTKRLLQKQQVLLTEGLEKKAIALSQESKTVIFVAQGKQAVGILALADKIKPQAKKAIAQLTKLGITVVMMTGDNQKTADTIAQEAGITTVFSEVRPEYKAEQVQKLQKQGKIVAMVGDGINDAPALVTADLGIAVSTGTDVAIESADITLLHGDLTKVYQALKLSQRTLRIIKQNLFWAFIYNVVGIPLAAGLFYPLWGVMLNPVFAGMAMAFSSVSVLANSLRLRRL</sequence>
<protein>
    <recommendedName>
        <fullName evidence="3">P-type Cu(+) transporter</fullName>
        <ecNumber evidence="3">7.2.2.8</ecNumber>
    </recommendedName>
    <alternativeName>
        <fullName evidence="16">Cu(+)-exporting ATPase</fullName>
    </alternativeName>
</protein>
<dbReference type="PROSITE" id="PS50846">
    <property type="entry name" value="HMA_2"/>
    <property type="match status" value="1"/>
</dbReference>
<dbReference type="GO" id="GO:0140581">
    <property type="term" value="F:P-type monovalent copper transporter activity"/>
    <property type="evidence" value="ECO:0007669"/>
    <property type="project" value="UniProtKB-EC"/>
</dbReference>
<dbReference type="PROSITE" id="PS00154">
    <property type="entry name" value="ATPASE_E1_E2"/>
    <property type="match status" value="1"/>
</dbReference>
<evidence type="ECO:0000313" key="21">
    <source>
        <dbReference type="Proteomes" id="UP000176420"/>
    </source>
</evidence>
<evidence type="ECO:0000256" key="8">
    <source>
        <dbReference type="ARBA" id="ARBA00022741"/>
    </source>
</evidence>
<dbReference type="Gene3D" id="2.70.150.10">
    <property type="entry name" value="Calcium-transporting ATPase, cytoplasmic transduction domain A"/>
    <property type="match status" value="1"/>
</dbReference>
<gene>
    <name evidence="20" type="ORF">A2319_05415</name>
</gene>
<dbReference type="SUPFAM" id="SSF56784">
    <property type="entry name" value="HAD-like"/>
    <property type="match status" value="1"/>
</dbReference>
<dbReference type="AlphaFoldDB" id="A0A1G2BFB6"/>
<keyword evidence="11" id="KW-1278">Translocase</keyword>
<keyword evidence="9" id="KW-0187">Copper transport</keyword>
<dbReference type="SFLD" id="SFLDS00003">
    <property type="entry name" value="Haloacid_Dehalogenase"/>
    <property type="match status" value="1"/>
</dbReference>
<dbReference type="Gene3D" id="3.40.1110.10">
    <property type="entry name" value="Calcium-transporting ATPase, cytoplasmic domain N"/>
    <property type="match status" value="1"/>
</dbReference>
<dbReference type="PROSITE" id="PS01047">
    <property type="entry name" value="HMA_1"/>
    <property type="match status" value="1"/>
</dbReference>
<dbReference type="InterPro" id="IPR001757">
    <property type="entry name" value="P_typ_ATPase"/>
</dbReference>
<dbReference type="PANTHER" id="PTHR43520:SF8">
    <property type="entry name" value="P-TYPE CU(+) TRANSPORTER"/>
    <property type="match status" value="1"/>
</dbReference>
<dbReference type="InterPro" id="IPR008250">
    <property type="entry name" value="ATPase_P-typ_transduc_dom_A_sf"/>
</dbReference>
<reference evidence="20 21" key="1">
    <citation type="journal article" date="2016" name="Nat. Commun.">
        <title>Thousands of microbial genomes shed light on interconnected biogeochemical processes in an aquifer system.</title>
        <authorList>
            <person name="Anantharaman K."/>
            <person name="Brown C.T."/>
            <person name="Hug L.A."/>
            <person name="Sharon I."/>
            <person name="Castelle C.J."/>
            <person name="Probst A.J."/>
            <person name="Thomas B.C."/>
            <person name="Singh A."/>
            <person name="Wilkins M.J."/>
            <person name="Karaoz U."/>
            <person name="Brodie E.L."/>
            <person name="Williams K.H."/>
            <person name="Hubbard S.S."/>
            <person name="Banfield J.F."/>
        </authorList>
    </citation>
    <scope>NUCLEOTIDE SEQUENCE [LARGE SCALE GENOMIC DNA]</scope>
</reference>
<dbReference type="FunFam" id="2.70.150.10:FF:000020">
    <property type="entry name" value="Copper-exporting P-type ATPase A"/>
    <property type="match status" value="1"/>
</dbReference>
<feature type="transmembrane region" description="Helical" evidence="18">
    <location>
        <begin position="725"/>
        <end position="744"/>
    </location>
</feature>
<keyword evidence="7 18" id="KW-0479">Metal-binding</keyword>
<dbReference type="InterPro" id="IPR023298">
    <property type="entry name" value="ATPase_P-typ_TM_dom_sf"/>
</dbReference>
<dbReference type="Pfam" id="PF00122">
    <property type="entry name" value="E1-E2_ATPase"/>
    <property type="match status" value="1"/>
</dbReference>
<keyword evidence="14" id="KW-0406">Ion transport</keyword>
<keyword evidence="13" id="KW-0186">Copper</keyword>
<evidence type="ECO:0000256" key="12">
    <source>
        <dbReference type="ARBA" id="ARBA00022989"/>
    </source>
</evidence>
<dbReference type="Pfam" id="PF00702">
    <property type="entry name" value="Hydrolase"/>
    <property type="match status" value="1"/>
</dbReference>
<dbReference type="InterPro" id="IPR044492">
    <property type="entry name" value="P_typ_ATPase_HD_dom"/>
</dbReference>
<evidence type="ECO:0000256" key="2">
    <source>
        <dbReference type="ARBA" id="ARBA00006024"/>
    </source>
</evidence>
<evidence type="ECO:0000256" key="15">
    <source>
        <dbReference type="ARBA" id="ARBA00023136"/>
    </source>
</evidence>
<dbReference type="InterPro" id="IPR017969">
    <property type="entry name" value="Heavy-metal-associated_CS"/>
</dbReference>
<keyword evidence="5 18" id="KW-1003">Cell membrane</keyword>
<evidence type="ECO:0000256" key="3">
    <source>
        <dbReference type="ARBA" id="ARBA00012517"/>
    </source>
</evidence>
<keyword evidence="6 18" id="KW-0812">Transmembrane</keyword>
<feature type="domain" description="HMA" evidence="19">
    <location>
        <begin position="2"/>
        <end position="68"/>
    </location>
</feature>
<proteinExistence type="inferred from homology"/>
<dbReference type="InterPro" id="IPR036163">
    <property type="entry name" value="HMA_dom_sf"/>
</dbReference>
<keyword evidence="8 18" id="KW-0547">Nucleotide-binding</keyword>